<dbReference type="PANTHER" id="PTHR23542:SF1">
    <property type="entry name" value="MAJOR FACILITATOR SUPERFAMILY (MFS) PROFILE DOMAIN-CONTAINING PROTEIN"/>
    <property type="match status" value="1"/>
</dbReference>
<dbReference type="PROSITE" id="PS50850">
    <property type="entry name" value="MFS"/>
    <property type="match status" value="1"/>
</dbReference>
<reference evidence="9" key="1">
    <citation type="submission" date="2018-05" db="EMBL/GenBank/DDBJ databases">
        <title>Genome Sequencing of selected type strains of the family Eggerthellaceae.</title>
        <authorList>
            <person name="Danylec N."/>
            <person name="Stoll D.A."/>
            <person name="Doetsch A."/>
            <person name="Huch M."/>
        </authorList>
    </citation>
    <scope>NUCLEOTIDE SEQUENCE [LARGE SCALE GENOMIC DNA]</scope>
    <source>
        <strain evidence="9">DSM 24851</strain>
    </source>
</reference>
<dbReference type="RefSeq" id="WP_123208600.1">
    <property type="nucleotide sequence ID" value="NZ_JBHTHO010000005.1"/>
</dbReference>
<evidence type="ECO:0000313" key="8">
    <source>
        <dbReference type="EMBL" id="RNL40447.1"/>
    </source>
</evidence>
<evidence type="ECO:0000256" key="4">
    <source>
        <dbReference type="ARBA" id="ARBA00023136"/>
    </source>
</evidence>
<feature type="domain" description="Major facilitator superfamily (MFS) profile" evidence="7">
    <location>
        <begin position="236"/>
        <end position="432"/>
    </location>
</feature>
<organism evidence="8 9">
    <name type="scientific">Slackia equolifaciens</name>
    <dbReference type="NCBI Taxonomy" id="498718"/>
    <lineage>
        <taxon>Bacteria</taxon>
        <taxon>Bacillati</taxon>
        <taxon>Actinomycetota</taxon>
        <taxon>Coriobacteriia</taxon>
        <taxon>Eggerthellales</taxon>
        <taxon>Eggerthellaceae</taxon>
        <taxon>Slackia</taxon>
    </lineage>
</organism>
<keyword evidence="4 6" id="KW-0472">Membrane</keyword>
<dbReference type="OrthoDB" id="5171875at2"/>
<comment type="subcellular location">
    <subcellularLocation>
        <location evidence="1">Cell membrane</location>
        <topology evidence="1">Multi-pass membrane protein</topology>
    </subcellularLocation>
</comment>
<evidence type="ECO:0000256" key="3">
    <source>
        <dbReference type="ARBA" id="ARBA00022989"/>
    </source>
</evidence>
<dbReference type="AlphaFoldDB" id="A0A3N0AZZ4"/>
<feature type="transmembrane region" description="Helical" evidence="6">
    <location>
        <begin position="20"/>
        <end position="40"/>
    </location>
</feature>
<protein>
    <recommendedName>
        <fullName evidence="7">Major facilitator superfamily (MFS) profile domain-containing protein</fullName>
    </recommendedName>
</protein>
<feature type="transmembrane region" description="Helical" evidence="6">
    <location>
        <begin position="46"/>
        <end position="66"/>
    </location>
</feature>
<dbReference type="GO" id="GO:0022857">
    <property type="term" value="F:transmembrane transporter activity"/>
    <property type="evidence" value="ECO:0007669"/>
    <property type="project" value="InterPro"/>
</dbReference>
<feature type="transmembrane region" description="Helical" evidence="6">
    <location>
        <begin position="104"/>
        <end position="125"/>
    </location>
</feature>
<dbReference type="GO" id="GO:0005886">
    <property type="term" value="C:plasma membrane"/>
    <property type="evidence" value="ECO:0007669"/>
    <property type="project" value="UniProtKB-SubCell"/>
</dbReference>
<feature type="region of interest" description="Disordered" evidence="5">
    <location>
        <begin position="197"/>
        <end position="224"/>
    </location>
</feature>
<feature type="transmembrane region" description="Helical" evidence="6">
    <location>
        <begin position="146"/>
        <end position="166"/>
    </location>
</feature>
<comment type="caution">
    <text evidence="8">The sequence shown here is derived from an EMBL/GenBank/DDBJ whole genome shotgun (WGS) entry which is preliminary data.</text>
</comment>
<keyword evidence="2 6" id="KW-0812">Transmembrane</keyword>
<feature type="transmembrane region" description="Helical" evidence="6">
    <location>
        <begin position="270"/>
        <end position="289"/>
    </location>
</feature>
<evidence type="ECO:0000256" key="6">
    <source>
        <dbReference type="SAM" id="Phobius"/>
    </source>
</evidence>
<feature type="transmembrane region" description="Helical" evidence="6">
    <location>
        <begin position="232"/>
        <end position="250"/>
    </location>
</feature>
<gene>
    <name evidence="8" type="ORF">DMP06_04745</name>
</gene>
<evidence type="ECO:0000256" key="2">
    <source>
        <dbReference type="ARBA" id="ARBA00022692"/>
    </source>
</evidence>
<dbReference type="SUPFAM" id="SSF103473">
    <property type="entry name" value="MFS general substrate transporter"/>
    <property type="match status" value="2"/>
</dbReference>
<evidence type="ECO:0000256" key="1">
    <source>
        <dbReference type="ARBA" id="ARBA00004651"/>
    </source>
</evidence>
<feature type="transmembrane region" description="Helical" evidence="6">
    <location>
        <begin position="78"/>
        <end position="98"/>
    </location>
</feature>
<dbReference type="EMBL" id="QIBX01000006">
    <property type="protein sequence ID" value="RNL40447.1"/>
    <property type="molecule type" value="Genomic_DNA"/>
</dbReference>
<sequence length="432" mass="45516">MGESGYRAFFHTKHVPQLALSMVLARLPVGVVTIVLVLFVSTRYGATIAGLCTAGFTIGMACLAPVFGKFVDKGYGPVTLRILAVVEMVSVLALVALVLAQTHFMLAVVASFCCGAFMPPIAGVTRSLWPSMLEMEMIATAYNFEVLVIDVLYVTGPLLASVFVAIGAPEAGLIATTAGSLVGTFVLASLEPVKNHAQRNRARRAQMAGTPDTSTEGNGGANKAAEPTRVPLLTLAVILLLLAALMRLMFSGWLETIIPLFYSDAGQAALGSIAISAWSVGSVLGVVLFHRFQPNPRTIAPVKQMALFTGVFMVVSLLSGLGVNGFAVMCVLMLLVGAFGAPVDNLHYQLASTLAPQERQAEMFSWLNTASNVGIAGGAFFAGLCADYVDYGIAFFLPSSCLVLSFAFTAILVAVCSGHTPRMIRRRGASHA</sequence>
<dbReference type="Gene3D" id="1.20.1250.20">
    <property type="entry name" value="MFS general substrate transporter like domains"/>
    <property type="match status" value="2"/>
</dbReference>
<evidence type="ECO:0000259" key="7">
    <source>
        <dbReference type="PROSITE" id="PS50850"/>
    </source>
</evidence>
<keyword evidence="9" id="KW-1185">Reference proteome</keyword>
<dbReference type="PANTHER" id="PTHR23542">
    <property type="match status" value="1"/>
</dbReference>
<dbReference type="InterPro" id="IPR020846">
    <property type="entry name" value="MFS_dom"/>
</dbReference>
<evidence type="ECO:0000313" key="9">
    <source>
        <dbReference type="Proteomes" id="UP000269591"/>
    </source>
</evidence>
<dbReference type="Proteomes" id="UP000269591">
    <property type="component" value="Unassembled WGS sequence"/>
</dbReference>
<dbReference type="InterPro" id="IPR036259">
    <property type="entry name" value="MFS_trans_sf"/>
</dbReference>
<accession>A0A3N0AZZ4</accession>
<dbReference type="Pfam" id="PF07690">
    <property type="entry name" value="MFS_1"/>
    <property type="match status" value="1"/>
</dbReference>
<evidence type="ECO:0000256" key="5">
    <source>
        <dbReference type="SAM" id="MobiDB-lite"/>
    </source>
</evidence>
<dbReference type="InterPro" id="IPR011701">
    <property type="entry name" value="MFS"/>
</dbReference>
<feature type="transmembrane region" description="Helical" evidence="6">
    <location>
        <begin position="364"/>
        <end position="389"/>
    </location>
</feature>
<name>A0A3N0AZZ4_9ACTN</name>
<feature type="transmembrane region" description="Helical" evidence="6">
    <location>
        <begin position="325"/>
        <end position="343"/>
    </location>
</feature>
<feature type="transmembrane region" description="Helical" evidence="6">
    <location>
        <begin position="395"/>
        <end position="417"/>
    </location>
</feature>
<keyword evidence="3 6" id="KW-1133">Transmembrane helix</keyword>
<proteinExistence type="predicted"/>